<keyword evidence="1" id="KW-0430">Lectin</keyword>
<dbReference type="SUPFAM" id="SSF56112">
    <property type="entry name" value="Protein kinase-like (PK-like)"/>
    <property type="match status" value="1"/>
</dbReference>
<keyword evidence="1" id="KW-0418">Kinase</keyword>
<dbReference type="GO" id="GO:0030246">
    <property type="term" value="F:carbohydrate binding"/>
    <property type="evidence" value="ECO:0007669"/>
    <property type="project" value="UniProtKB-KW"/>
</dbReference>
<dbReference type="AlphaFoldDB" id="A0A834W6E2"/>
<dbReference type="InterPro" id="IPR011009">
    <property type="entry name" value="Kinase-like_dom_sf"/>
</dbReference>
<keyword evidence="1" id="KW-0675">Receptor</keyword>
<comment type="caution">
    <text evidence="1">The sequence shown here is derived from an EMBL/GenBank/DDBJ whole genome shotgun (WGS) entry which is preliminary data.</text>
</comment>
<accession>A0A834W6E2</accession>
<proteinExistence type="predicted"/>
<reference evidence="1" key="1">
    <citation type="submission" date="2020-09" db="EMBL/GenBank/DDBJ databases">
        <title>Genome-Enabled Discovery of Anthraquinone Biosynthesis in Senna tora.</title>
        <authorList>
            <person name="Kang S.-H."/>
            <person name="Pandey R.P."/>
            <person name="Lee C.-M."/>
            <person name="Sim J.-S."/>
            <person name="Jeong J.-T."/>
            <person name="Choi B.-S."/>
            <person name="Jung M."/>
            <person name="Ginzburg D."/>
            <person name="Zhao K."/>
            <person name="Won S.Y."/>
            <person name="Oh T.-J."/>
            <person name="Yu Y."/>
            <person name="Kim N.-H."/>
            <person name="Lee O.R."/>
            <person name="Lee T.-H."/>
            <person name="Bashyal P."/>
            <person name="Kim T.-S."/>
            <person name="Lee W.-H."/>
            <person name="Kawkins C."/>
            <person name="Kim C.-K."/>
            <person name="Kim J.S."/>
            <person name="Ahn B.O."/>
            <person name="Rhee S.Y."/>
            <person name="Sohng J.K."/>
        </authorList>
    </citation>
    <scope>NUCLEOTIDE SEQUENCE</scope>
    <source>
        <tissue evidence="1">Leaf</tissue>
    </source>
</reference>
<keyword evidence="2" id="KW-1185">Reference proteome</keyword>
<keyword evidence="1" id="KW-0808">Transferase</keyword>
<organism evidence="1 2">
    <name type="scientific">Senna tora</name>
    <dbReference type="NCBI Taxonomy" id="362788"/>
    <lineage>
        <taxon>Eukaryota</taxon>
        <taxon>Viridiplantae</taxon>
        <taxon>Streptophyta</taxon>
        <taxon>Embryophyta</taxon>
        <taxon>Tracheophyta</taxon>
        <taxon>Spermatophyta</taxon>
        <taxon>Magnoliopsida</taxon>
        <taxon>eudicotyledons</taxon>
        <taxon>Gunneridae</taxon>
        <taxon>Pentapetalae</taxon>
        <taxon>rosids</taxon>
        <taxon>fabids</taxon>
        <taxon>Fabales</taxon>
        <taxon>Fabaceae</taxon>
        <taxon>Caesalpinioideae</taxon>
        <taxon>Cassia clade</taxon>
        <taxon>Senna</taxon>
    </lineage>
</organism>
<protein>
    <submittedName>
        <fullName evidence="1">G-type lectin S-receptor-like serine/threonine-protein kinase</fullName>
    </submittedName>
</protein>
<dbReference type="EMBL" id="JAAIUW010000012">
    <property type="protein sequence ID" value="KAF7805849.1"/>
    <property type="molecule type" value="Genomic_DNA"/>
</dbReference>
<sequence length="73" mass="8466">MGRVQRIRGRFYDSERHVKNLINLEELEEKDNEGIEVPYHDFETILAATDNFSDENMVGRGGYGPVYKVNDFA</sequence>
<name>A0A834W6E2_9FABA</name>
<evidence type="ECO:0000313" key="1">
    <source>
        <dbReference type="EMBL" id="KAF7805849.1"/>
    </source>
</evidence>
<evidence type="ECO:0000313" key="2">
    <source>
        <dbReference type="Proteomes" id="UP000634136"/>
    </source>
</evidence>
<dbReference type="Proteomes" id="UP000634136">
    <property type="component" value="Unassembled WGS sequence"/>
</dbReference>
<gene>
    <name evidence="1" type="ORF">G2W53_038010</name>
</gene>
<dbReference type="OrthoDB" id="1938319at2759"/>
<dbReference type="Gene3D" id="3.30.200.20">
    <property type="entry name" value="Phosphorylase Kinase, domain 1"/>
    <property type="match status" value="1"/>
</dbReference>
<dbReference type="GO" id="GO:0016301">
    <property type="term" value="F:kinase activity"/>
    <property type="evidence" value="ECO:0007669"/>
    <property type="project" value="UniProtKB-KW"/>
</dbReference>